<feature type="region of interest" description="Disordered" evidence="1">
    <location>
        <begin position="83"/>
        <end position="160"/>
    </location>
</feature>
<protein>
    <submittedName>
        <fullName evidence="2">tRNA (Guanine-N(7)-)-methyltransferase</fullName>
    </submittedName>
</protein>
<dbReference type="Proteomes" id="UP000830375">
    <property type="component" value="Unassembled WGS sequence"/>
</dbReference>
<evidence type="ECO:0000256" key="1">
    <source>
        <dbReference type="SAM" id="MobiDB-lite"/>
    </source>
</evidence>
<sequence length="160" mass="17744">MNDPAVLVLLLEQGECSLEDHTMDFVFLANLTHYPDSCLCSFYQAGLHTATRAQLSGKGPRESLVTYIEWVLVSCKSSVTVDFVDDNTSPTHDPVSSLPSPRSSEQQLEPTADREPEPSVTDESLPKDATELRIATENRHGARCMSPLQSSPRERNLNLR</sequence>
<evidence type="ECO:0000313" key="2">
    <source>
        <dbReference type="EMBL" id="KAI2657009.1"/>
    </source>
</evidence>
<proteinExistence type="predicted"/>
<feature type="compositionally biased region" description="Polar residues" evidence="1">
    <location>
        <begin position="97"/>
        <end position="109"/>
    </location>
</feature>
<reference evidence="2 3" key="1">
    <citation type="submission" date="2022-01" db="EMBL/GenBank/DDBJ databases">
        <title>A high-quality chromosome-level genome assembly of rohu carp, Labeo rohita.</title>
        <authorList>
            <person name="Arick M.A. II"/>
            <person name="Hsu C.-Y."/>
            <person name="Magbanua Z."/>
            <person name="Pechanova O."/>
            <person name="Grover C."/>
            <person name="Miller E."/>
            <person name="Thrash A."/>
            <person name="Ezzel L."/>
            <person name="Alam S."/>
            <person name="Benzie J."/>
            <person name="Hamilton M."/>
            <person name="Karsi A."/>
            <person name="Lawrence M.L."/>
            <person name="Peterson D.G."/>
        </authorList>
    </citation>
    <scope>NUCLEOTIDE SEQUENCE [LARGE SCALE GENOMIC DNA]</scope>
    <source>
        <strain evidence="3">BAU-BD-2019</strain>
        <tissue evidence="2">Blood</tissue>
    </source>
</reference>
<keyword evidence="3" id="KW-1185">Reference proteome</keyword>
<feature type="compositionally biased region" description="Basic and acidic residues" evidence="1">
    <location>
        <begin position="124"/>
        <end position="140"/>
    </location>
</feature>
<comment type="caution">
    <text evidence="2">The sequence shown here is derived from an EMBL/GenBank/DDBJ whole genome shotgun (WGS) entry which is preliminary data.</text>
</comment>
<dbReference type="EMBL" id="JACTAM010000014">
    <property type="protein sequence ID" value="KAI2657009.1"/>
    <property type="molecule type" value="Genomic_DNA"/>
</dbReference>
<accession>A0ABQ8M270</accession>
<organism evidence="2 3">
    <name type="scientific">Labeo rohita</name>
    <name type="common">Indian major carp</name>
    <name type="synonym">Cyprinus rohita</name>
    <dbReference type="NCBI Taxonomy" id="84645"/>
    <lineage>
        <taxon>Eukaryota</taxon>
        <taxon>Metazoa</taxon>
        <taxon>Chordata</taxon>
        <taxon>Craniata</taxon>
        <taxon>Vertebrata</taxon>
        <taxon>Euteleostomi</taxon>
        <taxon>Actinopterygii</taxon>
        <taxon>Neopterygii</taxon>
        <taxon>Teleostei</taxon>
        <taxon>Ostariophysi</taxon>
        <taxon>Cypriniformes</taxon>
        <taxon>Cyprinidae</taxon>
        <taxon>Labeoninae</taxon>
        <taxon>Labeonini</taxon>
        <taxon>Labeo</taxon>
    </lineage>
</organism>
<evidence type="ECO:0000313" key="3">
    <source>
        <dbReference type="Proteomes" id="UP000830375"/>
    </source>
</evidence>
<gene>
    <name evidence="2" type="ORF">H4Q32_021063</name>
</gene>
<name>A0ABQ8M270_LABRO</name>